<dbReference type="OrthoDB" id="4491582at2759"/>
<sequence length="370" mass="42857">MKENITHLQEVNRDLNAKLSRFRDMEEVTVNQIDSPLEKVQRLSAKLQEKDQELERKIDKILALDEQLNAEARFQTILDDMKCDFTFSRKFSEGLAELEEGSRQLAIIVGQCLSNKRVKNLRKKPRRQPELSKFITDTIGQIGQLVSNPTSCIRALIFGFVRERIFFSDCWTALHYDGYMLRELQDVIQKMCPQNTLESLHKAAIESMLSRDTGFEQCWIKAEVEDNQHQFLELLSPLFDHQELEDMRHQIERDLRVLFTGAFKTRSRLFAPTGFRFQLVQFKPGVEFDPEYMRVQRESATVSKSPDNKLHRVKACIHGCLLKYSEQEEPLTLDTDVIKRLSQPLGRSETSQPTGSGTLMSDKAIVILED</sequence>
<dbReference type="EMBL" id="JAPQKH010000007">
    <property type="protein sequence ID" value="KAJ5088398.1"/>
    <property type="molecule type" value="Genomic_DNA"/>
</dbReference>
<protein>
    <submittedName>
        <fullName evidence="2">Uncharacterized protein</fullName>
    </submittedName>
</protein>
<evidence type="ECO:0000313" key="3">
    <source>
        <dbReference type="Proteomes" id="UP001149165"/>
    </source>
</evidence>
<dbReference type="Proteomes" id="UP001149165">
    <property type="component" value="Unassembled WGS sequence"/>
</dbReference>
<comment type="caution">
    <text evidence="2">The sequence shown here is derived from an EMBL/GenBank/DDBJ whole genome shotgun (WGS) entry which is preliminary data.</text>
</comment>
<dbReference type="AlphaFoldDB" id="A0A9W9EUQ8"/>
<reference evidence="2" key="2">
    <citation type="journal article" date="2023" name="IMA Fungus">
        <title>Comparative genomic study of the Penicillium genus elucidates a diverse pangenome and 15 lateral gene transfer events.</title>
        <authorList>
            <person name="Petersen C."/>
            <person name="Sorensen T."/>
            <person name="Nielsen M.R."/>
            <person name="Sondergaard T.E."/>
            <person name="Sorensen J.L."/>
            <person name="Fitzpatrick D.A."/>
            <person name="Frisvad J.C."/>
            <person name="Nielsen K.L."/>
        </authorList>
    </citation>
    <scope>NUCLEOTIDE SEQUENCE</scope>
    <source>
        <strain evidence="2">IBT 30069</strain>
    </source>
</reference>
<keyword evidence="3" id="KW-1185">Reference proteome</keyword>
<gene>
    <name evidence="2" type="ORF">N7456_012014</name>
</gene>
<evidence type="ECO:0000256" key="1">
    <source>
        <dbReference type="SAM" id="Coils"/>
    </source>
</evidence>
<evidence type="ECO:0000313" key="2">
    <source>
        <dbReference type="EMBL" id="KAJ5088398.1"/>
    </source>
</evidence>
<feature type="coiled-coil region" evidence="1">
    <location>
        <begin position="37"/>
        <end position="67"/>
    </location>
</feature>
<organism evidence="2 3">
    <name type="scientific">Penicillium angulare</name>
    <dbReference type="NCBI Taxonomy" id="116970"/>
    <lineage>
        <taxon>Eukaryota</taxon>
        <taxon>Fungi</taxon>
        <taxon>Dikarya</taxon>
        <taxon>Ascomycota</taxon>
        <taxon>Pezizomycotina</taxon>
        <taxon>Eurotiomycetes</taxon>
        <taxon>Eurotiomycetidae</taxon>
        <taxon>Eurotiales</taxon>
        <taxon>Aspergillaceae</taxon>
        <taxon>Penicillium</taxon>
    </lineage>
</organism>
<keyword evidence="1" id="KW-0175">Coiled coil</keyword>
<accession>A0A9W9EUQ8</accession>
<proteinExistence type="predicted"/>
<reference evidence="2" key="1">
    <citation type="submission" date="2022-11" db="EMBL/GenBank/DDBJ databases">
        <authorList>
            <person name="Petersen C."/>
        </authorList>
    </citation>
    <scope>NUCLEOTIDE SEQUENCE</scope>
    <source>
        <strain evidence="2">IBT 30069</strain>
    </source>
</reference>
<name>A0A9W9EUQ8_9EURO</name>